<dbReference type="Proteomes" id="UP000789920">
    <property type="component" value="Unassembled WGS sequence"/>
</dbReference>
<reference evidence="1" key="1">
    <citation type="submission" date="2021-06" db="EMBL/GenBank/DDBJ databases">
        <authorList>
            <person name="Kallberg Y."/>
            <person name="Tangrot J."/>
            <person name="Rosling A."/>
        </authorList>
    </citation>
    <scope>NUCLEOTIDE SEQUENCE</scope>
    <source>
        <strain evidence="1">MA461A</strain>
    </source>
</reference>
<evidence type="ECO:0000313" key="1">
    <source>
        <dbReference type="EMBL" id="CAG8465099.1"/>
    </source>
</evidence>
<keyword evidence="2" id="KW-1185">Reference proteome</keyword>
<comment type="caution">
    <text evidence="1">The sequence shown here is derived from an EMBL/GenBank/DDBJ whole genome shotgun (WGS) entry which is preliminary data.</text>
</comment>
<gene>
    <name evidence="1" type="ORF">RPERSI_LOCUS325</name>
</gene>
<sequence>MQNHQSIYIPEGGTPGQQSYIQNIQEPPIQEKQLPPPPPNKNFDSNDNSVLNIEPEKSKKHWDEPPRIQARRINKQRVPLKDGKHLVLECPIPTDLFGSIPRNESREFTHMRYTACTSGPDDFKQKGFSLRQVEAAPPRHTELFIVLTMYNEDKGLLARTFHGVVKNIAHLCSRKKSRVWGEDGWKKVVVCIVADGREHIEQSSLAYLMALGIYQDGVVVGKVKDESVNAHIFEYTTQISIDHTMKFKTFDEDSDVVPVQVLFCLKEENAKKINSHRWFFNAFGPILNPNICVLIDVGTEPGPRSIYRLWKSFDVNASVAGACGEIVTMKGKGWKKLLNPIVAAQNFEYKMSNILDKPFESVFGYITVLPGAFSAYRYIAILSTTNDKNEEEGPLASYFKGEINDKNDEDKKKENMFTANMYLAEDRILCFELVSKRNCSWLLHYVKSSQAETDVPEDVTGLIRQRRRWLNGSFFASFHAISHFYYISRSDHSIGRKICLYIEMAYQAYNLIFACSNKAYIISIVFFGLIMIYMLFAAFWLAIKGIDVGVASLGPNADLKSTATANAILSNTTFFSIILSLVSTFGLYLIASLMIWGNRPETAKKLKEKATDVESTSGVPTVEVSVPEDVNDVYQQAVQEVRRKPSKDVTIATPQQKREDARKSFRTKVVLSWVFSNIILVTLIANLGHSQKSVIDIYMGVILWSVAGLAGVRFFGTFTYLIFRLFTDQNVLSCKK</sequence>
<dbReference type="EMBL" id="CAJVQC010000241">
    <property type="protein sequence ID" value="CAG8465099.1"/>
    <property type="molecule type" value="Genomic_DNA"/>
</dbReference>
<accession>A0ACA9KCN4</accession>
<organism evidence="1 2">
    <name type="scientific">Racocetra persica</name>
    <dbReference type="NCBI Taxonomy" id="160502"/>
    <lineage>
        <taxon>Eukaryota</taxon>
        <taxon>Fungi</taxon>
        <taxon>Fungi incertae sedis</taxon>
        <taxon>Mucoromycota</taxon>
        <taxon>Glomeromycotina</taxon>
        <taxon>Glomeromycetes</taxon>
        <taxon>Diversisporales</taxon>
        <taxon>Gigasporaceae</taxon>
        <taxon>Racocetra</taxon>
    </lineage>
</organism>
<name>A0ACA9KCN4_9GLOM</name>
<evidence type="ECO:0000313" key="2">
    <source>
        <dbReference type="Proteomes" id="UP000789920"/>
    </source>
</evidence>
<protein>
    <submittedName>
        <fullName evidence="1">7884_t:CDS:1</fullName>
    </submittedName>
</protein>
<proteinExistence type="predicted"/>